<evidence type="ECO:0000313" key="2">
    <source>
        <dbReference type="EMBL" id="MDT0339458.1"/>
    </source>
</evidence>
<keyword evidence="1" id="KW-0812">Transmembrane</keyword>
<reference evidence="2" key="1">
    <citation type="submission" date="2023-02" db="EMBL/GenBank/DDBJ databases">
        <title>Description of Herbaspirillum huttiense subsp. nephrolepsisexaltata and Herbaspirillum huttiense subsp. lycopersicon.</title>
        <authorList>
            <person name="Poudel M."/>
            <person name="Sharma A."/>
            <person name="Goss E."/>
            <person name="Tapia J.H."/>
            <person name="Harmon C.M."/>
            <person name="Jones J.B."/>
        </authorList>
    </citation>
    <scope>NUCLEOTIDE SEQUENCE</scope>
    <source>
        <strain evidence="2">NC40101</strain>
    </source>
</reference>
<evidence type="ECO:0000256" key="1">
    <source>
        <dbReference type="SAM" id="Phobius"/>
    </source>
</evidence>
<accession>A0AAE4KAB1</accession>
<name>A0AAE4KAB1_9BURK</name>
<evidence type="ECO:0008006" key="3">
    <source>
        <dbReference type="Google" id="ProtNLM"/>
    </source>
</evidence>
<proteinExistence type="predicted"/>
<sequence length="305" mass="33395">MLSLDNPMDRSYLCAVMCMCNQGTKLKDSLGRALKQRCTTASIWNDEERNQLVWRYKAEVGYSMASHPPAPLMSREQPNRPSRFPLGRAMADGLLKRQLDGKPQKGLLRIPDCIILATTGEELAAMRASGKIDWKRLMPVQMNIERVVEIKFEGDGLDEEQMSDYQTIAGDPDKFRLLTIAECDCQRDSSAPVQEPIRAPVTTPMQQERKAKDHWYSRTPPLPAPIPPPQPVKPRYGPIASQDEGIPLADYLKGAAVVGGTILVGAIAIAALPLEAAGAAAAALVVLVAGTRTANANQKSEKDKH</sequence>
<dbReference type="AlphaFoldDB" id="A0AAE4KAB1"/>
<gene>
    <name evidence="2" type="ORF">RJN63_21665</name>
</gene>
<keyword evidence="1" id="KW-1133">Transmembrane helix</keyword>
<organism evidence="2">
    <name type="scientific">Herbaspirillum huttiense subsp. nephrolepidis</name>
    <dbReference type="NCBI Taxonomy" id="3075126"/>
    <lineage>
        <taxon>Bacteria</taxon>
        <taxon>Pseudomonadati</taxon>
        <taxon>Pseudomonadota</taxon>
        <taxon>Betaproteobacteria</taxon>
        <taxon>Burkholderiales</taxon>
        <taxon>Oxalobacteraceae</taxon>
        <taxon>Herbaspirillum</taxon>
    </lineage>
</organism>
<dbReference type="RefSeq" id="WP_310837511.1">
    <property type="nucleotide sequence ID" value="NZ_JAVLSM010000006.1"/>
</dbReference>
<comment type="caution">
    <text evidence="2">The sequence shown here is derived from an EMBL/GenBank/DDBJ whole genome shotgun (WGS) entry which is preliminary data.</text>
</comment>
<protein>
    <recommendedName>
        <fullName evidence="3">VRR-NUC domain-containing protein</fullName>
    </recommendedName>
</protein>
<feature type="transmembrane region" description="Helical" evidence="1">
    <location>
        <begin position="276"/>
        <end position="294"/>
    </location>
</feature>
<keyword evidence="1" id="KW-0472">Membrane</keyword>
<dbReference type="EMBL" id="JAVRAA010000013">
    <property type="protein sequence ID" value="MDT0339458.1"/>
    <property type="molecule type" value="Genomic_DNA"/>
</dbReference>